<reference evidence="2 3" key="1">
    <citation type="submission" date="2021-02" db="EMBL/GenBank/DDBJ databases">
        <title>Genome assembly of Pseudopithomyces chartarum.</title>
        <authorList>
            <person name="Jauregui R."/>
            <person name="Singh J."/>
            <person name="Voisey C."/>
        </authorList>
    </citation>
    <scope>NUCLEOTIDE SEQUENCE [LARGE SCALE GENOMIC DNA]</scope>
    <source>
        <strain evidence="2 3">AGR01</strain>
    </source>
</reference>
<evidence type="ECO:0000256" key="1">
    <source>
        <dbReference type="SAM" id="MobiDB-lite"/>
    </source>
</evidence>
<evidence type="ECO:0000313" key="3">
    <source>
        <dbReference type="Proteomes" id="UP001280581"/>
    </source>
</evidence>
<proteinExistence type="predicted"/>
<name>A0AAN6M2X8_9PLEO</name>
<accession>A0AAN6M2X8</accession>
<dbReference type="AlphaFoldDB" id="A0AAN6M2X8"/>
<dbReference type="Proteomes" id="UP001280581">
    <property type="component" value="Unassembled WGS sequence"/>
</dbReference>
<dbReference type="EMBL" id="WVTA01000003">
    <property type="protein sequence ID" value="KAK3215395.1"/>
    <property type="molecule type" value="Genomic_DNA"/>
</dbReference>
<sequence length="315" mass="35255">MLIPKHPICIPLRLTLRKPTIRRQTLQPRIDRHDSLPLLTQHRRQDKQTMLVKAPHRIPIIRIHEQKRPRLHLRHPRHRNAELRCPRPTPRNNLDVVSRLAHRLRVLNQQPHRLQTLLFPLLPPMHVLQMPLIPLHPNQLQKLALLHKRRQLQRFLSRLHPCPMQPHIHIHQRLDPPLHPSLPHRLINRPRPLLTINHNPDLPMLAEQLHESLDLRRPDDLTRDEQFSDAGAFGAGGDEFLGEDGGLCGFGVGADEDGGGEGGEEGGDVGFHGGEVDDHGGGVEGGDVVADFGGGGCHGGGGGVVGRLESISVIC</sequence>
<protein>
    <submittedName>
        <fullName evidence="2">Uncharacterized protein</fullName>
    </submittedName>
</protein>
<gene>
    <name evidence="2" type="ORF">GRF29_19g3155294</name>
</gene>
<evidence type="ECO:0000313" key="2">
    <source>
        <dbReference type="EMBL" id="KAK3215395.1"/>
    </source>
</evidence>
<feature type="region of interest" description="Disordered" evidence="1">
    <location>
        <begin position="251"/>
        <end position="284"/>
    </location>
</feature>
<organism evidence="2 3">
    <name type="scientific">Pseudopithomyces chartarum</name>
    <dbReference type="NCBI Taxonomy" id="1892770"/>
    <lineage>
        <taxon>Eukaryota</taxon>
        <taxon>Fungi</taxon>
        <taxon>Dikarya</taxon>
        <taxon>Ascomycota</taxon>
        <taxon>Pezizomycotina</taxon>
        <taxon>Dothideomycetes</taxon>
        <taxon>Pleosporomycetidae</taxon>
        <taxon>Pleosporales</taxon>
        <taxon>Massarineae</taxon>
        <taxon>Didymosphaeriaceae</taxon>
        <taxon>Pseudopithomyces</taxon>
    </lineage>
</organism>
<comment type="caution">
    <text evidence="2">The sequence shown here is derived from an EMBL/GenBank/DDBJ whole genome shotgun (WGS) entry which is preliminary data.</text>
</comment>
<feature type="compositionally biased region" description="Acidic residues" evidence="1">
    <location>
        <begin position="254"/>
        <end position="267"/>
    </location>
</feature>
<keyword evidence="3" id="KW-1185">Reference proteome</keyword>